<keyword evidence="4" id="KW-1185">Reference proteome</keyword>
<feature type="signal peptide" evidence="1">
    <location>
        <begin position="1"/>
        <end position="18"/>
    </location>
</feature>
<dbReference type="SUPFAM" id="SSF57625">
    <property type="entry name" value="Invertebrate chitin-binding proteins"/>
    <property type="match status" value="1"/>
</dbReference>
<feature type="chain" id="PRO_5042964503" description="Chitin-binding type-2 domain-containing protein" evidence="1">
    <location>
        <begin position="19"/>
        <end position="466"/>
    </location>
</feature>
<accession>A0AAN9BPG4</accession>
<dbReference type="GO" id="GO:0008061">
    <property type="term" value="F:chitin binding"/>
    <property type="evidence" value="ECO:0007669"/>
    <property type="project" value="InterPro"/>
</dbReference>
<evidence type="ECO:0000313" key="4">
    <source>
        <dbReference type="Proteomes" id="UP001374579"/>
    </source>
</evidence>
<sequence>MFLLQSVAVVMTLALAMGQVDYSIPVNDRINEYASQKVAVFNTTYYVAAAATPNIPQLFISDAEALELCTPFAKAHQDYSTFHPRTCSARVQCLRIKHNVWEVNTLNKITAYALGTAQGTFWDSEVGTQRGWNTVNNCASDPCKTNTPITDGRRCFTYITCVRSGDVSSYEERECPVGQGFDVTSGTCVEDANCTRPIANTYTNLYCNASTPAVKIPGLLDEAYYNRTFRNEADGSISTVAEYCTASMVFDQSVPTECKCILASQAICPKTLVILDSDDSDNSWYRAPGQDGRFQIENTTSQFLNWGRFDGSAISYYVAAGLAKNELAGDWTLSFRFALSPQSNSPASLVSNSLTSSSCGTATLRVYLNAQNNVVAEVTTIANEVATVQSNAINPTTATNVELSRNGGQMTLVVNGQSFSASQDLGMDRVKATNCGLVMGKSSEMPNLNGWMDKVLLVSRCINPSK</sequence>
<feature type="domain" description="Chitin-binding type-2" evidence="2">
    <location>
        <begin position="140"/>
        <end position="196"/>
    </location>
</feature>
<dbReference type="AlphaFoldDB" id="A0AAN9BPG4"/>
<gene>
    <name evidence="3" type="ORF">V1264_013763</name>
</gene>
<organism evidence="3 4">
    <name type="scientific">Littorina saxatilis</name>
    <dbReference type="NCBI Taxonomy" id="31220"/>
    <lineage>
        <taxon>Eukaryota</taxon>
        <taxon>Metazoa</taxon>
        <taxon>Spiralia</taxon>
        <taxon>Lophotrochozoa</taxon>
        <taxon>Mollusca</taxon>
        <taxon>Gastropoda</taxon>
        <taxon>Caenogastropoda</taxon>
        <taxon>Littorinimorpha</taxon>
        <taxon>Littorinoidea</taxon>
        <taxon>Littorinidae</taxon>
        <taxon>Littorina</taxon>
    </lineage>
</organism>
<dbReference type="Proteomes" id="UP001374579">
    <property type="component" value="Unassembled WGS sequence"/>
</dbReference>
<keyword evidence="1" id="KW-0732">Signal</keyword>
<reference evidence="3 4" key="1">
    <citation type="submission" date="2024-02" db="EMBL/GenBank/DDBJ databases">
        <title>Chromosome-scale genome assembly of the rough periwinkle Littorina saxatilis.</title>
        <authorList>
            <person name="De Jode A."/>
            <person name="Faria R."/>
            <person name="Formenti G."/>
            <person name="Sims Y."/>
            <person name="Smith T.P."/>
            <person name="Tracey A."/>
            <person name="Wood J.M.D."/>
            <person name="Zagrodzka Z.B."/>
            <person name="Johannesson K."/>
            <person name="Butlin R.K."/>
            <person name="Leder E.H."/>
        </authorList>
    </citation>
    <scope>NUCLEOTIDE SEQUENCE [LARGE SCALE GENOMIC DNA]</scope>
    <source>
        <strain evidence="3">Snail1</strain>
        <tissue evidence="3">Muscle</tissue>
    </source>
</reference>
<comment type="caution">
    <text evidence="3">The sequence shown here is derived from an EMBL/GenBank/DDBJ whole genome shotgun (WGS) entry which is preliminary data.</text>
</comment>
<dbReference type="InterPro" id="IPR002557">
    <property type="entry name" value="Chitin-bd_dom"/>
</dbReference>
<dbReference type="Gene3D" id="2.60.120.200">
    <property type="match status" value="1"/>
</dbReference>
<proteinExistence type="predicted"/>
<evidence type="ECO:0000313" key="3">
    <source>
        <dbReference type="EMBL" id="KAK7109778.1"/>
    </source>
</evidence>
<dbReference type="SUPFAM" id="SSF49899">
    <property type="entry name" value="Concanavalin A-like lectins/glucanases"/>
    <property type="match status" value="1"/>
</dbReference>
<dbReference type="InterPro" id="IPR013320">
    <property type="entry name" value="ConA-like_dom_sf"/>
</dbReference>
<protein>
    <recommendedName>
        <fullName evidence="2">Chitin-binding type-2 domain-containing protein</fullName>
    </recommendedName>
</protein>
<dbReference type="SMART" id="SM00494">
    <property type="entry name" value="ChtBD2"/>
    <property type="match status" value="1"/>
</dbReference>
<evidence type="ECO:0000256" key="1">
    <source>
        <dbReference type="SAM" id="SignalP"/>
    </source>
</evidence>
<dbReference type="EMBL" id="JBAMIC010000003">
    <property type="protein sequence ID" value="KAK7109778.1"/>
    <property type="molecule type" value="Genomic_DNA"/>
</dbReference>
<dbReference type="InterPro" id="IPR036508">
    <property type="entry name" value="Chitin-bd_dom_sf"/>
</dbReference>
<name>A0AAN9BPG4_9CAEN</name>
<dbReference type="PROSITE" id="PS50940">
    <property type="entry name" value="CHIT_BIND_II"/>
    <property type="match status" value="1"/>
</dbReference>
<dbReference type="GO" id="GO:0005576">
    <property type="term" value="C:extracellular region"/>
    <property type="evidence" value="ECO:0007669"/>
    <property type="project" value="InterPro"/>
</dbReference>
<evidence type="ECO:0000259" key="2">
    <source>
        <dbReference type="PROSITE" id="PS50940"/>
    </source>
</evidence>